<evidence type="ECO:0000256" key="2">
    <source>
        <dbReference type="ARBA" id="ARBA00005245"/>
    </source>
</evidence>
<evidence type="ECO:0000313" key="13">
    <source>
        <dbReference type="RefSeq" id="XP_013088821.2"/>
    </source>
</evidence>
<dbReference type="OMA" id="FRAMMLI"/>
<dbReference type="GO" id="GO:0045047">
    <property type="term" value="P:protein targeting to ER"/>
    <property type="evidence" value="ECO:0007669"/>
    <property type="project" value="TreeGrafter"/>
</dbReference>
<feature type="transmembrane region" description="Helical" evidence="11">
    <location>
        <begin position="54"/>
        <end position="77"/>
    </location>
</feature>
<dbReference type="GO" id="GO:0005787">
    <property type="term" value="C:signal peptidase complex"/>
    <property type="evidence" value="ECO:0007669"/>
    <property type="project" value="InterPro"/>
</dbReference>
<dbReference type="RefSeq" id="XP_013088821.2">
    <property type="nucleotide sequence ID" value="XM_013233367.2"/>
</dbReference>
<evidence type="ECO:0000256" key="11">
    <source>
        <dbReference type="SAM" id="Phobius"/>
    </source>
</evidence>
<comment type="function">
    <text evidence="9">Component of the signal peptidase complex (SPC) which catalyzes the cleavage of N-terminal signal sequences from nascent proteins as they are translocated into the lumen of the endoplasmic reticulum. Dispensable for SPC enzymatic activity.</text>
</comment>
<dbReference type="GO" id="GO:0006465">
    <property type="term" value="P:signal peptide processing"/>
    <property type="evidence" value="ECO:0007669"/>
    <property type="project" value="InterPro"/>
</dbReference>
<feature type="region of interest" description="Disordered" evidence="10">
    <location>
        <begin position="92"/>
        <end position="115"/>
    </location>
</feature>
<evidence type="ECO:0000256" key="4">
    <source>
        <dbReference type="ARBA" id="ARBA00022692"/>
    </source>
</evidence>
<dbReference type="PANTHER" id="PTHR13202">
    <property type="entry name" value="MICROSOMAL SIGNAL PEPTIDASE 12 KDA SUBUNIT"/>
    <property type="match status" value="1"/>
</dbReference>
<keyword evidence="5" id="KW-0256">Endoplasmic reticulum</keyword>
<dbReference type="OrthoDB" id="263893at2759"/>
<gene>
    <name evidence="13" type="primary">LOC106072912</name>
</gene>
<name>A0A9U8EI95_BIOGL</name>
<feature type="transmembrane region" description="Helical" evidence="11">
    <location>
        <begin position="30"/>
        <end position="48"/>
    </location>
</feature>
<comment type="similarity">
    <text evidence="2">Belongs to the SPCS1 family.</text>
</comment>
<feature type="compositionally biased region" description="Polar residues" evidence="10">
    <location>
        <begin position="93"/>
        <end position="105"/>
    </location>
</feature>
<evidence type="ECO:0000256" key="8">
    <source>
        <dbReference type="ARBA" id="ARBA00032913"/>
    </source>
</evidence>
<dbReference type="PANTHER" id="PTHR13202:SF0">
    <property type="entry name" value="SIGNAL PEPTIDASE COMPLEX SUBUNIT 1"/>
    <property type="match status" value="1"/>
</dbReference>
<accession>A0A9U8EI95</accession>
<protein>
    <recommendedName>
        <fullName evidence="3">Signal peptidase complex subunit 1</fullName>
    </recommendedName>
    <alternativeName>
        <fullName evidence="8">Microsomal signal peptidase 12 kDa subunit</fullName>
    </alternativeName>
</protein>
<dbReference type="InterPro" id="IPR009542">
    <property type="entry name" value="Spc1/SPCS1"/>
</dbReference>
<keyword evidence="4 11" id="KW-0812">Transmembrane</keyword>
<evidence type="ECO:0000313" key="12">
    <source>
        <dbReference type="Proteomes" id="UP001165740"/>
    </source>
</evidence>
<evidence type="ECO:0000256" key="1">
    <source>
        <dbReference type="ARBA" id="ARBA00004477"/>
    </source>
</evidence>
<evidence type="ECO:0000256" key="3">
    <source>
        <dbReference type="ARBA" id="ARBA00017059"/>
    </source>
</evidence>
<evidence type="ECO:0000256" key="9">
    <source>
        <dbReference type="ARBA" id="ARBA00045204"/>
    </source>
</evidence>
<keyword evidence="7 11" id="KW-0472">Membrane</keyword>
<evidence type="ECO:0000256" key="5">
    <source>
        <dbReference type="ARBA" id="ARBA00022824"/>
    </source>
</evidence>
<dbReference type="KEGG" id="bgt:106072912"/>
<comment type="subcellular location">
    <subcellularLocation>
        <location evidence="1">Endoplasmic reticulum membrane</location>
        <topology evidence="1">Multi-pass membrane protein</topology>
    </subcellularLocation>
</comment>
<sequence>MEYILPFLPEKIKNLPIHMDFDGQKRAERYFQIIIILFAVVGFVWGYITQQFSQTLYILFAGVTVSALLTLIPWSIYRRKPLQWQAVLDQASKGASQQGSANMTQLKTKKKKLKD</sequence>
<proteinExistence type="inferred from homology"/>
<keyword evidence="12" id="KW-1185">Reference proteome</keyword>
<organism evidence="12 13">
    <name type="scientific">Biomphalaria glabrata</name>
    <name type="common">Bloodfluke planorb</name>
    <name type="synonym">Freshwater snail</name>
    <dbReference type="NCBI Taxonomy" id="6526"/>
    <lineage>
        <taxon>Eukaryota</taxon>
        <taxon>Metazoa</taxon>
        <taxon>Spiralia</taxon>
        <taxon>Lophotrochozoa</taxon>
        <taxon>Mollusca</taxon>
        <taxon>Gastropoda</taxon>
        <taxon>Heterobranchia</taxon>
        <taxon>Euthyneura</taxon>
        <taxon>Panpulmonata</taxon>
        <taxon>Hygrophila</taxon>
        <taxon>Lymnaeoidea</taxon>
        <taxon>Planorbidae</taxon>
        <taxon>Biomphalaria</taxon>
    </lineage>
</organism>
<reference evidence="13" key="1">
    <citation type="submission" date="2025-08" db="UniProtKB">
        <authorList>
            <consortium name="RefSeq"/>
        </authorList>
    </citation>
    <scope>IDENTIFICATION</scope>
</reference>
<evidence type="ECO:0000256" key="10">
    <source>
        <dbReference type="SAM" id="MobiDB-lite"/>
    </source>
</evidence>
<evidence type="ECO:0000256" key="7">
    <source>
        <dbReference type="ARBA" id="ARBA00023136"/>
    </source>
</evidence>
<dbReference type="Proteomes" id="UP001165740">
    <property type="component" value="Chromosome 13"/>
</dbReference>
<dbReference type="Pfam" id="PF06645">
    <property type="entry name" value="SPC12"/>
    <property type="match status" value="1"/>
</dbReference>
<dbReference type="AlphaFoldDB" id="A0A9U8EI95"/>
<dbReference type="GeneID" id="106072912"/>
<keyword evidence="6 11" id="KW-1133">Transmembrane helix</keyword>
<evidence type="ECO:0000256" key="6">
    <source>
        <dbReference type="ARBA" id="ARBA00022989"/>
    </source>
</evidence>